<evidence type="ECO:0000259" key="1">
    <source>
        <dbReference type="Pfam" id="PF06094"/>
    </source>
</evidence>
<evidence type="ECO:0000313" key="2">
    <source>
        <dbReference type="EMBL" id="PNR55029.1"/>
    </source>
</evidence>
<gene>
    <name evidence="2" type="ORF">PHYPA_005922</name>
</gene>
<keyword evidence="4" id="KW-1185">Reference proteome</keyword>
<reference evidence="2 4" key="2">
    <citation type="journal article" date="2018" name="Plant J.">
        <title>The Physcomitrella patens chromosome-scale assembly reveals moss genome structure and evolution.</title>
        <authorList>
            <person name="Lang D."/>
            <person name="Ullrich K.K."/>
            <person name="Murat F."/>
            <person name="Fuchs J."/>
            <person name="Jenkins J."/>
            <person name="Haas F.B."/>
            <person name="Piednoel M."/>
            <person name="Gundlach H."/>
            <person name="Van Bel M."/>
            <person name="Meyberg R."/>
            <person name="Vives C."/>
            <person name="Morata J."/>
            <person name="Symeonidi A."/>
            <person name="Hiss M."/>
            <person name="Muchero W."/>
            <person name="Kamisugi Y."/>
            <person name="Saleh O."/>
            <person name="Blanc G."/>
            <person name="Decker E.L."/>
            <person name="van Gessel N."/>
            <person name="Grimwood J."/>
            <person name="Hayes R.D."/>
            <person name="Graham S.W."/>
            <person name="Gunter L.E."/>
            <person name="McDaniel S.F."/>
            <person name="Hoernstein S.N.W."/>
            <person name="Larsson A."/>
            <person name="Li F.W."/>
            <person name="Perroud P.F."/>
            <person name="Phillips J."/>
            <person name="Ranjan P."/>
            <person name="Rokshar D.S."/>
            <person name="Rothfels C.J."/>
            <person name="Schneider L."/>
            <person name="Shu S."/>
            <person name="Stevenson D.W."/>
            <person name="Thummler F."/>
            <person name="Tillich M."/>
            <person name="Villarreal Aguilar J.C."/>
            <person name="Widiez T."/>
            <person name="Wong G.K."/>
            <person name="Wymore A."/>
            <person name="Zhang Y."/>
            <person name="Zimmer A.D."/>
            <person name="Quatrano R.S."/>
            <person name="Mayer K.F.X."/>
            <person name="Goodstein D."/>
            <person name="Casacuberta J.M."/>
            <person name="Vandepoele K."/>
            <person name="Reski R."/>
            <person name="Cuming A.C."/>
            <person name="Tuskan G.A."/>
            <person name="Maumus F."/>
            <person name="Salse J."/>
            <person name="Schmutz J."/>
            <person name="Rensing S.A."/>
        </authorList>
    </citation>
    <scope>NUCLEOTIDE SEQUENCE [LARGE SCALE GENOMIC DNA]</scope>
    <source>
        <strain evidence="3 4">cv. Gransden 2004</strain>
    </source>
</reference>
<evidence type="ECO:0000313" key="4">
    <source>
        <dbReference type="Proteomes" id="UP000006727"/>
    </source>
</evidence>
<dbReference type="Proteomes" id="UP000006727">
    <property type="component" value="Chromosome 4"/>
</dbReference>
<dbReference type="Gramene" id="Pp3c4_7820V3.1">
    <property type="protein sequence ID" value="Pp3c4_7820V3.1"/>
    <property type="gene ID" value="Pp3c4_7820"/>
</dbReference>
<protein>
    <recommendedName>
        <fullName evidence="1">Gamma-glutamylcyclotransferase AIG2-like domain-containing protein</fullName>
    </recommendedName>
</protein>
<dbReference type="SUPFAM" id="SSF110857">
    <property type="entry name" value="Gamma-glutamyl cyclotransferase-like"/>
    <property type="match status" value="1"/>
</dbReference>
<name>A0A2K1KMM2_PHYPA</name>
<feature type="domain" description="Gamma-glutamylcyclotransferase AIG2-like" evidence="1">
    <location>
        <begin position="14"/>
        <end position="54"/>
    </location>
</feature>
<evidence type="ECO:0000313" key="3">
    <source>
        <dbReference type="EnsemblPlants" id="Pp3c4_7820V3.1"/>
    </source>
</evidence>
<reference evidence="2 4" key="1">
    <citation type="journal article" date="2008" name="Science">
        <title>The Physcomitrella genome reveals evolutionary insights into the conquest of land by plants.</title>
        <authorList>
            <person name="Rensing S."/>
            <person name="Lang D."/>
            <person name="Zimmer A."/>
            <person name="Terry A."/>
            <person name="Salamov A."/>
            <person name="Shapiro H."/>
            <person name="Nishiyama T."/>
            <person name="Perroud P.-F."/>
            <person name="Lindquist E."/>
            <person name="Kamisugi Y."/>
            <person name="Tanahashi T."/>
            <person name="Sakakibara K."/>
            <person name="Fujita T."/>
            <person name="Oishi K."/>
            <person name="Shin-I T."/>
            <person name="Kuroki Y."/>
            <person name="Toyoda A."/>
            <person name="Suzuki Y."/>
            <person name="Hashimoto A."/>
            <person name="Yamaguchi K."/>
            <person name="Sugano A."/>
            <person name="Kohara Y."/>
            <person name="Fujiyama A."/>
            <person name="Anterola A."/>
            <person name="Aoki S."/>
            <person name="Ashton N."/>
            <person name="Barbazuk W.B."/>
            <person name="Barker E."/>
            <person name="Bennetzen J."/>
            <person name="Bezanilla M."/>
            <person name="Blankenship R."/>
            <person name="Cho S.H."/>
            <person name="Dutcher S."/>
            <person name="Estelle M."/>
            <person name="Fawcett J.A."/>
            <person name="Gundlach H."/>
            <person name="Hanada K."/>
            <person name="Heyl A."/>
            <person name="Hicks K.A."/>
            <person name="Hugh J."/>
            <person name="Lohr M."/>
            <person name="Mayer K."/>
            <person name="Melkozernov A."/>
            <person name="Murata T."/>
            <person name="Nelson D."/>
            <person name="Pils B."/>
            <person name="Prigge M."/>
            <person name="Reiss B."/>
            <person name="Renner T."/>
            <person name="Rombauts S."/>
            <person name="Rushton P."/>
            <person name="Sanderfoot A."/>
            <person name="Schween G."/>
            <person name="Shiu S.-H."/>
            <person name="Stueber K."/>
            <person name="Theodoulou F.L."/>
            <person name="Tu H."/>
            <person name="Van de Peer Y."/>
            <person name="Verrier P.J."/>
            <person name="Waters E."/>
            <person name="Wood A."/>
            <person name="Yang L."/>
            <person name="Cove D."/>
            <person name="Cuming A."/>
            <person name="Hasebe M."/>
            <person name="Lucas S."/>
            <person name="Mishler D.B."/>
            <person name="Reski R."/>
            <person name="Grigoriev I."/>
            <person name="Quatrano R.S."/>
            <person name="Boore J.L."/>
        </authorList>
    </citation>
    <scope>NUCLEOTIDE SEQUENCE [LARGE SCALE GENOMIC DNA]</scope>
    <source>
        <strain evidence="3 4">cv. Gransden 2004</strain>
    </source>
</reference>
<dbReference type="InterPro" id="IPR036568">
    <property type="entry name" value="GGCT-like_sf"/>
</dbReference>
<proteinExistence type="predicted"/>
<reference evidence="3" key="3">
    <citation type="submission" date="2020-12" db="UniProtKB">
        <authorList>
            <consortium name="EnsemblPlants"/>
        </authorList>
    </citation>
    <scope>IDENTIFICATION</scope>
</reference>
<dbReference type="Pfam" id="PF06094">
    <property type="entry name" value="GGACT"/>
    <property type="match status" value="1"/>
</dbReference>
<dbReference type="InParanoid" id="A0A2K1KMM2"/>
<dbReference type="STRING" id="3218.A0A2K1KMM2"/>
<organism evidence="2">
    <name type="scientific">Physcomitrium patens</name>
    <name type="common">Spreading-leaved earth moss</name>
    <name type="synonym">Physcomitrella patens</name>
    <dbReference type="NCBI Taxonomy" id="3218"/>
    <lineage>
        <taxon>Eukaryota</taxon>
        <taxon>Viridiplantae</taxon>
        <taxon>Streptophyta</taxon>
        <taxon>Embryophyta</taxon>
        <taxon>Bryophyta</taxon>
        <taxon>Bryophytina</taxon>
        <taxon>Bryopsida</taxon>
        <taxon>Funariidae</taxon>
        <taxon>Funariales</taxon>
        <taxon>Funariaceae</taxon>
        <taxon>Physcomitrium</taxon>
    </lineage>
</organism>
<dbReference type="EMBL" id="ABEU02000004">
    <property type="protein sequence ID" value="PNR55029.1"/>
    <property type="molecule type" value="Genomic_DNA"/>
</dbReference>
<dbReference type="Gene3D" id="3.10.490.10">
    <property type="entry name" value="Gamma-glutamyl cyclotransferase-like"/>
    <property type="match status" value="1"/>
</dbReference>
<sequence length="83" mass="9564">MPMHLANPPCSLGFVYGTLKQGFSNHWLIEDAVGEGHAQFIGVGKTKQQYPLVYRKDRPKDCTFLEHFNNWIDSHGPLFYIRV</sequence>
<dbReference type="EnsemblPlants" id="Pp3c4_7820V3.1">
    <property type="protein sequence ID" value="Pp3c4_7820V3.1"/>
    <property type="gene ID" value="Pp3c4_7820"/>
</dbReference>
<dbReference type="InterPro" id="IPR009288">
    <property type="entry name" value="AIG2-like_dom"/>
</dbReference>
<dbReference type="AlphaFoldDB" id="A0A2K1KMM2"/>
<accession>A0A2K1KMM2</accession>